<gene>
    <name evidence="3" type="ORF">NX02_11530</name>
</gene>
<dbReference type="PANTHER" id="PTHR13847:SF281">
    <property type="entry name" value="FAD DEPENDENT OXIDOREDUCTASE DOMAIN-CONTAINING PROTEIN"/>
    <property type="match status" value="1"/>
</dbReference>
<dbReference type="Proteomes" id="UP000018851">
    <property type="component" value="Chromosome"/>
</dbReference>
<protein>
    <recommendedName>
        <fullName evidence="2">FAD dependent oxidoreductase domain-containing protein</fullName>
    </recommendedName>
</protein>
<evidence type="ECO:0000313" key="3">
    <source>
        <dbReference type="EMBL" id="AHE54017.1"/>
    </source>
</evidence>
<dbReference type="eggNOG" id="COG0665">
    <property type="taxonomic scope" value="Bacteria"/>
</dbReference>
<dbReference type="InterPro" id="IPR006076">
    <property type="entry name" value="FAD-dep_OxRdtase"/>
</dbReference>
<dbReference type="KEGG" id="ssan:NX02_11530"/>
<sequence length="403" mass="42104">MRADVAIVGGGVAGLSTALHLARAGVDVMLLEGARIGAGATGTSAGVVAPQFVRTTPAKVVRRLGPDRGTALLRFVAQSGRHLFDMIDREGLACDARPTGFLAPAAGPGAAQRLGAVIEEWRAVRSDLRLLDATEVEQATGCRGYRAAIHDASGGAVDPLLLARGLADRAEQAGARLHEQSAVLAVEGRAGSWRLRTAGGEVLARTVILAANGGNAALRPELRGSVLPLPVCEVATEKLPADMRAAILPGGESMTDLETDVFSIRYAAGDRLVTAFPASDRLTHEAATAGVNARLATMLSIHRPLALDHVWQGTAWVNTDLLPRLVRVAEGLVAVQACNGRGLATNVLIGREVARCLGHLPGQPLLALEPPRRVSGFLIARHLPRLILAAGLATKKIRGAFVR</sequence>
<dbReference type="PANTHER" id="PTHR13847">
    <property type="entry name" value="SARCOSINE DEHYDROGENASE-RELATED"/>
    <property type="match status" value="1"/>
</dbReference>
<evidence type="ECO:0000259" key="2">
    <source>
        <dbReference type="Pfam" id="PF01266"/>
    </source>
</evidence>
<evidence type="ECO:0000256" key="1">
    <source>
        <dbReference type="ARBA" id="ARBA00023002"/>
    </source>
</evidence>
<organism evidence="3 4">
    <name type="scientific">Sphingomonas sanxanigenens DSM 19645 = NX02</name>
    <dbReference type="NCBI Taxonomy" id="1123269"/>
    <lineage>
        <taxon>Bacteria</taxon>
        <taxon>Pseudomonadati</taxon>
        <taxon>Pseudomonadota</taxon>
        <taxon>Alphaproteobacteria</taxon>
        <taxon>Sphingomonadales</taxon>
        <taxon>Sphingomonadaceae</taxon>
        <taxon>Sphingomonas</taxon>
    </lineage>
</organism>
<dbReference type="Pfam" id="PF01266">
    <property type="entry name" value="DAO"/>
    <property type="match status" value="1"/>
</dbReference>
<dbReference type="Gene3D" id="3.30.9.10">
    <property type="entry name" value="D-Amino Acid Oxidase, subunit A, domain 2"/>
    <property type="match status" value="1"/>
</dbReference>
<dbReference type="STRING" id="1123269.NX02_11530"/>
<dbReference type="AlphaFoldDB" id="W0ABZ1"/>
<reference evidence="3 4" key="1">
    <citation type="submission" date="2013-07" db="EMBL/GenBank/DDBJ databases">
        <title>Completed genome of Sphingomonas sanxanigenens NX02.</title>
        <authorList>
            <person name="Ma T."/>
            <person name="Huang H."/>
            <person name="Wu M."/>
            <person name="Li X."/>
            <person name="Li G."/>
        </authorList>
    </citation>
    <scope>NUCLEOTIDE SEQUENCE [LARGE SCALE GENOMIC DNA]</scope>
    <source>
        <strain evidence="3 4">NX02</strain>
    </source>
</reference>
<dbReference type="InterPro" id="IPR036188">
    <property type="entry name" value="FAD/NAD-bd_sf"/>
</dbReference>
<name>W0ABZ1_9SPHN</name>
<dbReference type="PRINTS" id="PR00420">
    <property type="entry name" value="RNGMNOXGNASE"/>
</dbReference>
<evidence type="ECO:0000313" key="4">
    <source>
        <dbReference type="Proteomes" id="UP000018851"/>
    </source>
</evidence>
<proteinExistence type="predicted"/>
<accession>W0ABZ1</accession>
<feature type="domain" description="FAD dependent oxidoreductase" evidence="2">
    <location>
        <begin position="4"/>
        <end position="355"/>
    </location>
</feature>
<dbReference type="PATRIC" id="fig|1123269.5.peg.2237"/>
<dbReference type="SUPFAM" id="SSF51905">
    <property type="entry name" value="FAD/NAD(P)-binding domain"/>
    <property type="match status" value="1"/>
</dbReference>
<dbReference type="Gene3D" id="3.50.50.60">
    <property type="entry name" value="FAD/NAD(P)-binding domain"/>
    <property type="match status" value="1"/>
</dbReference>
<keyword evidence="1" id="KW-0560">Oxidoreductase</keyword>
<dbReference type="GO" id="GO:0005737">
    <property type="term" value="C:cytoplasm"/>
    <property type="evidence" value="ECO:0007669"/>
    <property type="project" value="TreeGrafter"/>
</dbReference>
<dbReference type="GO" id="GO:0016491">
    <property type="term" value="F:oxidoreductase activity"/>
    <property type="evidence" value="ECO:0007669"/>
    <property type="project" value="UniProtKB-KW"/>
</dbReference>
<dbReference type="EMBL" id="CP006644">
    <property type="protein sequence ID" value="AHE54017.1"/>
    <property type="molecule type" value="Genomic_DNA"/>
</dbReference>
<keyword evidence="4" id="KW-1185">Reference proteome</keyword>
<dbReference type="HOGENOM" id="CLU_007884_3_3_5"/>